<dbReference type="AlphaFoldDB" id="A0AAU9JEY0"/>
<name>A0AAU9JEY0_9CILI</name>
<dbReference type="InterPro" id="IPR011043">
    <property type="entry name" value="Gal_Oxase/kelch_b-propeller"/>
</dbReference>
<reference evidence="1" key="1">
    <citation type="submission" date="2021-09" db="EMBL/GenBank/DDBJ databases">
        <authorList>
            <consortium name="AG Swart"/>
            <person name="Singh M."/>
            <person name="Singh A."/>
            <person name="Seah K."/>
            <person name="Emmerich C."/>
        </authorList>
    </citation>
    <scope>NUCLEOTIDE SEQUENCE</scope>
    <source>
        <strain evidence="1">ATCC30299</strain>
    </source>
</reference>
<dbReference type="InterPro" id="IPR015915">
    <property type="entry name" value="Kelch-typ_b-propeller"/>
</dbReference>
<dbReference type="SUPFAM" id="SSF50965">
    <property type="entry name" value="Galactose oxidase, central domain"/>
    <property type="match status" value="1"/>
</dbReference>
<keyword evidence="2" id="KW-1185">Reference proteome</keyword>
<comment type="caution">
    <text evidence="1">The sequence shown here is derived from an EMBL/GenBank/DDBJ whole genome shotgun (WGS) entry which is preliminary data.</text>
</comment>
<dbReference type="EMBL" id="CAJZBQ010000035">
    <property type="protein sequence ID" value="CAG9324148.1"/>
    <property type="molecule type" value="Genomic_DNA"/>
</dbReference>
<dbReference type="Gene3D" id="2.120.10.80">
    <property type="entry name" value="Kelch-type beta propeller"/>
    <property type="match status" value="1"/>
</dbReference>
<sequence length="431" mass="49438">MSGRCFKDGCTKQLYGKCECEGIVLFCKAHSLEHLEKPTSKGHRCLRLYFKPAEEIKQPIIDKLIALKEDIKNYKIGALINANTIIKNFNTTLGIYIDQINKAEARINKVLTILYSGDEVLDIAKDDDMESVLKLNASDARCKMNGWDIKECYLDYKDINAAISKTYEKPFNPFMYDIENMIISSELSFFRNNSSNFATINLDTFQISSTATLPTQESISAYTTNCILPDYTYFYCCNNTSSGLVFTIDKNKNVKYLQNSKVNHYAHPIFYNNFIYLIGGNNKLAERYDFKRNVWESMAPLPQGFNFGISCNALYRDLILITSYYIQKIIIYSITQNNYQEVPNLLLNGNYHKFMLRGNKRVYLFEKGGRTFESAENNVFSWTQIGTNSITGDLNQSSAVRYKGCLYFVVYPNQLWKFDLGSKQASQVATV</sequence>
<accession>A0AAU9JEY0</accession>
<proteinExistence type="predicted"/>
<protein>
    <submittedName>
        <fullName evidence="1">Uncharacterized protein</fullName>
    </submittedName>
</protein>
<evidence type="ECO:0000313" key="1">
    <source>
        <dbReference type="EMBL" id="CAG9324148.1"/>
    </source>
</evidence>
<evidence type="ECO:0000313" key="2">
    <source>
        <dbReference type="Proteomes" id="UP001162131"/>
    </source>
</evidence>
<organism evidence="1 2">
    <name type="scientific">Blepharisma stoltei</name>
    <dbReference type="NCBI Taxonomy" id="1481888"/>
    <lineage>
        <taxon>Eukaryota</taxon>
        <taxon>Sar</taxon>
        <taxon>Alveolata</taxon>
        <taxon>Ciliophora</taxon>
        <taxon>Postciliodesmatophora</taxon>
        <taxon>Heterotrichea</taxon>
        <taxon>Heterotrichida</taxon>
        <taxon>Blepharismidae</taxon>
        <taxon>Blepharisma</taxon>
    </lineage>
</organism>
<dbReference type="Proteomes" id="UP001162131">
    <property type="component" value="Unassembled WGS sequence"/>
</dbReference>
<gene>
    <name evidence="1" type="ORF">BSTOLATCC_MIC35169</name>
</gene>